<dbReference type="AlphaFoldDB" id="A0AAN5IF60"/>
<gene>
    <name evidence="1" type="ORF">PMAYCL1PPCAC_32190</name>
</gene>
<organism evidence="1 2">
    <name type="scientific">Pristionchus mayeri</name>
    <dbReference type="NCBI Taxonomy" id="1317129"/>
    <lineage>
        <taxon>Eukaryota</taxon>
        <taxon>Metazoa</taxon>
        <taxon>Ecdysozoa</taxon>
        <taxon>Nematoda</taxon>
        <taxon>Chromadorea</taxon>
        <taxon>Rhabditida</taxon>
        <taxon>Rhabditina</taxon>
        <taxon>Diplogasteromorpha</taxon>
        <taxon>Diplogasteroidea</taxon>
        <taxon>Neodiplogasteridae</taxon>
        <taxon>Pristionchus</taxon>
    </lineage>
</organism>
<reference evidence="2" key="1">
    <citation type="submission" date="2022-10" db="EMBL/GenBank/DDBJ databases">
        <title>Genome assembly of Pristionchus species.</title>
        <authorList>
            <person name="Yoshida K."/>
            <person name="Sommer R.J."/>
        </authorList>
    </citation>
    <scope>NUCLEOTIDE SEQUENCE [LARGE SCALE GENOMIC DNA]</scope>
    <source>
        <strain evidence="2">RS5460</strain>
    </source>
</reference>
<protein>
    <submittedName>
        <fullName evidence="1">Uncharacterized protein</fullName>
    </submittedName>
</protein>
<name>A0AAN5IF60_9BILA</name>
<comment type="caution">
    <text evidence="1">The sequence shown here is derived from an EMBL/GenBank/DDBJ whole genome shotgun (WGS) entry which is preliminary data.</text>
</comment>
<sequence length="90" mass="9858">MGGLEQGSYSSATAVAQLIETTGAACSCTSCDYRMHYGASYARSQARTLLRRLLVDHLRLRLSGWVLLPIARLLVVVLRSGSNRVHIPKL</sequence>
<keyword evidence="2" id="KW-1185">Reference proteome</keyword>
<evidence type="ECO:0000313" key="1">
    <source>
        <dbReference type="EMBL" id="GMR61995.1"/>
    </source>
</evidence>
<evidence type="ECO:0000313" key="2">
    <source>
        <dbReference type="Proteomes" id="UP001328107"/>
    </source>
</evidence>
<dbReference type="EMBL" id="BTRK01000006">
    <property type="protein sequence ID" value="GMR61995.1"/>
    <property type="molecule type" value="Genomic_DNA"/>
</dbReference>
<proteinExistence type="predicted"/>
<feature type="non-terminal residue" evidence="1">
    <location>
        <position position="90"/>
    </location>
</feature>
<dbReference type="Proteomes" id="UP001328107">
    <property type="component" value="Unassembled WGS sequence"/>
</dbReference>
<accession>A0AAN5IF60</accession>